<dbReference type="RefSeq" id="WP_242651267.1">
    <property type="nucleotide sequence ID" value="NZ_FTLW01000002.1"/>
</dbReference>
<feature type="signal peptide" evidence="2">
    <location>
        <begin position="1"/>
        <end position="19"/>
    </location>
</feature>
<feature type="chain" id="PRO_5012342445" description="Lipoprotein" evidence="2">
    <location>
        <begin position="20"/>
        <end position="236"/>
    </location>
</feature>
<dbReference type="STRING" id="1604334.SAMN05421546_0734"/>
<protein>
    <recommendedName>
        <fullName evidence="5">Lipoprotein</fullName>
    </recommendedName>
</protein>
<evidence type="ECO:0000256" key="1">
    <source>
        <dbReference type="SAM" id="MobiDB-lite"/>
    </source>
</evidence>
<evidence type="ECO:0000313" key="4">
    <source>
        <dbReference type="Proteomes" id="UP000241788"/>
    </source>
</evidence>
<dbReference type="Proteomes" id="UP000241788">
    <property type="component" value="Unassembled WGS sequence"/>
</dbReference>
<sequence>MMRCLLLPVALVAALTACKKEDPQAAAAAQAAAQEAAAAPFKKTFDEAVAGEKWELALSQADQLRQRYPDTQIAKEVLPQFAEVESKAKAARAERRLQNLWDYQDVAAGKGRQLSASIMAKDRIDIDNGRSTVQLIFRDHPEWGRSSYLVMQRGDFNCYSGCKLKLMVDGKPRTLAGSRPDTDEAIAMFIEDERPLWRIFKSAKEVSIEFPVKPSGTRSATFETGGLDPTRLPEWN</sequence>
<feature type="region of interest" description="Disordered" evidence="1">
    <location>
        <begin position="215"/>
        <end position="236"/>
    </location>
</feature>
<proteinExistence type="predicted"/>
<dbReference type="EMBL" id="FTLW01000002">
    <property type="protein sequence ID" value="SIQ17181.1"/>
    <property type="molecule type" value="Genomic_DNA"/>
</dbReference>
<evidence type="ECO:0000313" key="3">
    <source>
        <dbReference type="EMBL" id="SIQ17181.1"/>
    </source>
</evidence>
<dbReference type="PROSITE" id="PS51257">
    <property type="entry name" value="PROKAR_LIPOPROTEIN"/>
    <property type="match status" value="1"/>
</dbReference>
<keyword evidence="4" id="KW-1185">Reference proteome</keyword>
<gene>
    <name evidence="3" type="ORF">SAMN05421546_0734</name>
</gene>
<name>A0A1N6QKM2_9GAMM</name>
<organism evidence="3 4">
    <name type="scientific">Solilutibacter tolerans</name>
    <dbReference type="NCBI Taxonomy" id="1604334"/>
    <lineage>
        <taxon>Bacteria</taxon>
        <taxon>Pseudomonadati</taxon>
        <taxon>Pseudomonadota</taxon>
        <taxon>Gammaproteobacteria</taxon>
        <taxon>Lysobacterales</taxon>
        <taxon>Lysobacteraceae</taxon>
        <taxon>Solilutibacter</taxon>
    </lineage>
</organism>
<keyword evidence="2" id="KW-0732">Signal</keyword>
<evidence type="ECO:0008006" key="5">
    <source>
        <dbReference type="Google" id="ProtNLM"/>
    </source>
</evidence>
<accession>A0A1N6QKM2</accession>
<dbReference type="AlphaFoldDB" id="A0A1N6QKM2"/>
<reference evidence="4" key="1">
    <citation type="submission" date="2017-01" db="EMBL/GenBank/DDBJ databases">
        <authorList>
            <person name="Varghese N."/>
            <person name="Submissions S."/>
        </authorList>
    </citation>
    <scope>NUCLEOTIDE SEQUENCE [LARGE SCALE GENOMIC DNA]</scope>
    <source>
        <strain evidence="4">UM1</strain>
    </source>
</reference>
<evidence type="ECO:0000256" key="2">
    <source>
        <dbReference type="SAM" id="SignalP"/>
    </source>
</evidence>